<dbReference type="GO" id="GO:1990904">
    <property type="term" value="C:ribonucleoprotein complex"/>
    <property type="evidence" value="ECO:0007669"/>
    <property type="project" value="UniProtKB-KW"/>
</dbReference>
<proteinExistence type="inferred from homology"/>
<dbReference type="Pfam" id="PF00366">
    <property type="entry name" value="Ribosomal_S17"/>
    <property type="match status" value="1"/>
</dbReference>
<dbReference type="HOGENOM" id="CLU_1246209_0_0_1"/>
<dbReference type="CDD" id="cd00364">
    <property type="entry name" value="Ribosomal_uS17"/>
    <property type="match status" value="1"/>
</dbReference>
<dbReference type="EMBL" id="AOGT01001528">
    <property type="protein sequence ID" value="EMG47517.1"/>
    <property type="molecule type" value="Genomic_DNA"/>
</dbReference>
<dbReference type="OMA" id="IRNKGQQ"/>
<dbReference type="GO" id="GO:0005739">
    <property type="term" value="C:mitochondrion"/>
    <property type="evidence" value="ECO:0007669"/>
    <property type="project" value="TreeGrafter"/>
</dbReference>
<dbReference type="AlphaFoldDB" id="M3HJI0"/>
<evidence type="ECO:0000256" key="1">
    <source>
        <dbReference type="ARBA" id="ARBA00010254"/>
    </source>
</evidence>
<dbReference type="Gene3D" id="2.40.50.140">
    <property type="entry name" value="Nucleic acid-binding proteins"/>
    <property type="match status" value="1"/>
</dbReference>
<dbReference type="SUPFAM" id="SSF50249">
    <property type="entry name" value="Nucleic acid-binding proteins"/>
    <property type="match status" value="1"/>
</dbReference>
<protein>
    <submittedName>
        <fullName evidence="4">Mitochondrial ribosomal protein, small subunit, putative</fullName>
    </submittedName>
</protein>
<dbReference type="GO" id="GO:0005840">
    <property type="term" value="C:ribosome"/>
    <property type="evidence" value="ECO:0007669"/>
    <property type="project" value="UniProtKB-KW"/>
</dbReference>
<dbReference type="GO" id="GO:0006412">
    <property type="term" value="P:translation"/>
    <property type="evidence" value="ECO:0007669"/>
    <property type="project" value="InterPro"/>
</dbReference>
<organism evidence="4 5">
    <name type="scientific">Candida maltosa (strain Xu316)</name>
    <name type="common">Yeast</name>
    <dbReference type="NCBI Taxonomy" id="1245528"/>
    <lineage>
        <taxon>Eukaryota</taxon>
        <taxon>Fungi</taxon>
        <taxon>Dikarya</taxon>
        <taxon>Ascomycota</taxon>
        <taxon>Saccharomycotina</taxon>
        <taxon>Pichiomycetes</taxon>
        <taxon>Debaryomycetaceae</taxon>
        <taxon>Candida/Lodderomyces clade</taxon>
        <taxon>Candida</taxon>
    </lineage>
</organism>
<comment type="caution">
    <text evidence="4">The sequence shown here is derived from an EMBL/GenBank/DDBJ whole genome shotgun (WGS) entry which is preliminary data.</text>
</comment>
<keyword evidence="2 4" id="KW-0689">Ribosomal protein</keyword>
<comment type="similarity">
    <text evidence="1">Belongs to the universal ribosomal protein uS17 family.</text>
</comment>
<evidence type="ECO:0000313" key="4">
    <source>
        <dbReference type="EMBL" id="EMG47517.1"/>
    </source>
</evidence>
<dbReference type="PANTHER" id="PTHR10744">
    <property type="entry name" value="40S RIBOSOMAL PROTEIN S11 FAMILY MEMBER"/>
    <property type="match status" value="1"/>
</dbReference>
<evidence type="ECO:0000256" key="3">
    <source>
        <dbReference type="ARBA" id="ARBA00023274"/>
    </source>
</evidence>
<evidence type="ECO:0000313" key="5">
    <source>
        <dbReference type="Proteomes" id="UP000011777"/>
    </source>
</evidence>
<name>M3HJI0_CANMX</name>
<dbReference type="STRING" id="1245528.M3HJI0"/>
<keyword evidence="5" id="KW-1185">Reference proteome</keyword>
<gene>
    <name evidence="4" type="ORF">G210_2125</name>
</gene>
<dbReference type="InterPro" id="IPR000266">
    <property type="entry name" value="Ribosomal_uS17"/>
</dbReference>
<sequence>MARQNFIGVVISQGKMNKTVKVRVQGKVYDKRIDKEVLTRKDFLVHDEGNIVKEGDVVRIESIPKRSKRKAFAIAEIKLNKGQQFAAYEDMAKKQVRLEDETEARNFIENRNKFSNIITKLEDLKRMDELTYEITNSTEADHSKLIDEIKAIKEKYNITSWPTTEPVVDFELNKPIYTTEQEKRLYFIDKIMNQLMTDPKYEEWKLSILQKKVKKPLDQVSSNIQKNILRKFVLNVENECPIPLPE</sequence>
<keyword evidence="3" id="KW-0687">Ribonucleoprotein</keyword>
<reference evidence="4 5" key="1">
    <citation type="submission" date="2013-02" db="EMBL/GenBank/DDBJ databases">
        <title>Genome sequence of Candida maltosa Xu316, a potential industrial strain for xylitol and ethanol production.</title>
        <authorList>
            <person name="Yu J."/>
            <person name="Wang Q."/>
            <person name="Geng X."/>
            <person name="Bao W."/>
            <person name="He P."/>
            <person name="Cai J."/>
        </authorList>
    </citation>
    <scope>NUCLEOTIDE SEQUENCE [LARGE SCALE GENOMIC DNA]</scope>
    <source>
        <strain evidence="5">Xu316</strain>
    </source>
</reference>
<accession>M3HJI0</accession>
<dbReference type="eggNOG" id="KOG1740">
    <property type="taxonomic scope" value="Eukaryota"/>
</dbReference>
<dbReference type="InterPro" id="IPR012340">
    <property type="entry name" value="NA-bd_OB-fold"/>
</dbReference>
<dbReference type="PANTHER" id="PTHR10744:SF1">
    <property type="entry name" value="SMALL RIBOSOMAL SUBUNIT PROTEIN US17M"/>
    <property type="match status" value="1"/>
</dbReference>
<dbReference type="OrthoDB" id="274752at2759"/>
<dbReference type="Proteomes" id="UP000011777">
    <property type="component" value="Unassembled WGS sequence"/>
</dbReference>
<evidence type="ECO:0000256" key="2">
    <source>
        <dbReference type="ARBA" id="ARBA00022980"/>
    </source>
</evidence>
<dbReference type="GO" id="GO:0003735">
    <property type="term" value="F:structural constituent of ribosome"/>
    <property type="evidence" value="ECO:0007669"/>
    <property type="project" value="InterPro"/>
</dbReference>